<reference evidence="7" key="2">
    <citation type="submission" date="2021-04" db="EMBL/GenBank/DDBJ databases">
        <authorList>
            <person name="Gilroy R."/>
        </authorList>
    </citation>
    <scope>NUCLEOTIDE SEQUENCE</scope>
    <source>
        <strain evidence="7">ChiGjej1B1-98</strain>
    </source>
</reference>
<evidence type="ECO:0000256" key="5">
    <source>
        <dbReference type="SAM" id="Phobius"/>
    </source>
</evidence>
<evidence type="ECO:0000256" key="1">
    <source>
        <dbReference type="ARBA" id="ARBA00004651"/>
    </source>
</evidence>
<dbReference type="GO" id="GO:0005886">
    <property type="term" value="C:plasma membrane"/>
    <property type="evidence" value="ECO:0007669"/>
    <property type="project" value="UniProtKB-SubCell"/>
</dbReference>
<feature type="transmembrane region" description="Helical" evidence="5">
    <location>
        <begin position="213"/>
        <end position="234"/>
    </location>
</feature>
<dbReference type="EMBL" id="DXDC01000347">
    <property type="protein sequence ID" value="HIY66885.1"/>
    <property type="molecule type" value="Genomic_DNA"/>
</dbReference>
<dbReference type="PANTHER" id="PTHR23508:SF10">
    <property type="entry name" value="CARBOXYLIC ACID TRANSPORTER PROTEIN HOMOLOG"/>
    <property type="match status" value="1"/>
</dbReference>
<evidence type="ECO:0000313" key="7">
    <source>
        <dbReference type="EMBL" id="HIY66885.1"/>
    </source>
</evidence>
<keyword evidence="4 5" id="KW-0472">Membrane</keyword>
<dbReference type="Gene3D" id="1.20.1250.20">
    <property type="entry name" value="MFS general substrate transporter like domains"/>
    <property type="match status" value="2"/>
</dbReference>
<comment type="caution">
    <text evidence="7">The sequence shown here is derived from an EMBL/GenBank/DDBJ whole genome shotgun (WGS) entry which is preliminary data.</text>
</comment>
<comment type="subcellular location">
    <subcellularLocation>
        <location evidence="1">Cell membrane</location>
        <topology evidence="1">Multi-pass membrane protein</topology>
    </subcellularLocation>
</comment>
<feature type="transmembrane region" description="Helical" evidence="5">
    <location>
        <begin position="340"/>
        <end position="362"/>
    </location>
</feature>
<dbReference type="InterPro" id="IPR005829">
    <property type="entry name" value="Sugar_transporter_CS"/>
</dbReference>
<protein>
    <submittedName>
        <fullName evidence="7">MFS transporter</fullName>
    </submittedName>
</protein>
<proteinExistence type="predicted"/>
<feature type="transmembrane region" description="Helical" evidence="5">
    <location>
        <begin position="43"/>
        <end position="67"/>
    </location>
</feature>
<feature type="transmembrane region" description="Helical" evidence="5">
    <location>
        <begin position="254"/>
        <end position="275"/>
    </location>
</feature>
<feature type="transmembrane region" description="Helical" evidence="5">
    <location>
        <begin position="282"/>
        <end position="301"/>
    </location>
</feature>
<dbReference type="SUPFAM" id="SSF103473">
    <property type="entry name" value="MFS general substrate transporter"/>
    <property type="match status" value="1"/>
</dbReference>
<dbReference type="PROSITE" id="PS50850">
    <property type="entry name" value="MFS"/>
    <property type="match status" value="1"/>
</dbReference>
<name>A0A9D1YXG3_9MICO</name>
<reference evidence="7" key="1">
    <citation type="journal article" date="2021" name="PeerJ">
        <title>Extensive microbial diversity within the chicken gut microbiome revealed by metagenomics and culture.</title>
        <authorList>
            <person name="Gilroy R."/>
            <person name="Ravi A."/>
            <person name="Getino M."/>
            <person name="Pursley I."/>
            <person name="Horton D.L."/>
            <person name="Alikhan N.F."/>
            <person name="Baker D."/>
            <person name="Gharbi K."/>
            <person name="Hall N."/>
            <person name="Watson M."/>
            <person name="Adriaenssens E.M."/>
            <person name="Foster-Nyarko E."/>
            <person name="Jarju S."/>
            <person name="Secka A."/>
            <person name="Antonio M."/>
            <person name="Oren A."/>
            <person name="Chaudhuri R.R."/>
            <person name="La Ragione R."/>
            <person name="Hildebrand F."/>
            <person name="Pallen M.J."/>
        </authorList>
    </citation>
    <scope>NUCLEOTIDE SEQUENCE</scope>
    <source>
        <strain evidence="7">ChiGjej1B1-98</strain>
    </source>
</reference>
<dbReference type="Pfam" id="PF07690">
    <property type="entry name" value="MFS_1"/>
    <property type="match status" value="1"/>
</dbReference>
<keyword evidence="3 5" id="KW-1133">Transmembrane helix</keyword>
<dbReference type="PROSITE" id="PS00217">
    <property type="entry name" value="SUGAR_TRANSPORT_2"/>
    <property type="match status" value="1"/>
</dbReference>
<dbReference type="InterPro" id="IPR036259">
    <property type="entry name" value="MFS_trans_sf"/>
</dbReference>
<evidence type="ECO:0000313" key="8">
    <source>
        <dbReference type="Proteomes" id="UP000824005"/>
    </source>
</evidence>
<feature type="transmembrane region" description="Helical" evidence="5">
    <location>
        <begin position="7"/>
        <end position="31"/>
    </location>
</feature>
<evidence type="ECO:0000256" key="4">
    <source>
        <dbReference type="ARBA" id="ARBA00023136"/>
    </source>
</evidence>
<gene>
    <name evidence="7" type="ORF">H9830_11475</name>
</gene>
<evidence type="ECO:0000256" key="2">
    <source>
        <dbReference type="ARBA" id="ARBA00022692"/>
    </source>
</evidence>
<dbReference type="AlphaFoldDB" id="A0A9D1YXG3"/>
<dbReference type="Proteomes" id="UP000824005">
    <property type="component" value="Unassembled WGS sequence"/>
</dbReference>
<feature type="transmembrane region" description="Helical" evidence="5">
    <location>
        <begin position="134"/>
        <end position="156"/>
    </location>
</feature>
<keyword evidence="2 5" id="KW-0812">Transmembrane</keyword>
<dbReference type="InterPro" id="IPR011701">
    <property type="entry name" value="MFS"/>
</dbReference>
<feature type="transmembrane region" description="Helical" evidence="5">
    <location>
        <begin position="100"/>
        <end position="122"/>
    </location>
</feature>
<evidence type="ECO:0000256" key="3">
    <source>
        <dbReference type="ARBA" id="ARBA00022989"/>
    </source>
</evidence>
<organism evidence="7 8">
    <name type="scientific">Candidatus Agrococcus pullicola</name>
    <dbReference type="NCBI Taxonomy" id="2838429"/>
    <lineage>
        <taxon>Bacteria</taxon>
        <taxon>Bacillati</taxon>
        <taxon>Actinomycetota</taxon>
        <taxon>Actinomycetes</taxon>
        <taxon>Micrococcales</taxon>
        <taxon>Microbacteriaceae</taxon>
        <taxon>Agrococcus</taxon>
    </lineage>
</organism>
<dbReference type="InterPro" id="IPR020846">
    <property type="entry name" value="MFS_dom"/>
</dbReference>
<feature type="transmembrane region" description="Helical" evidence="5">
    <location>
        <begin position="74"/>
        <end position="94"/>
    </location>
</feature>
<evidence type="ECO:0000259" key="6">
    <source>
        <dbReference type="PROSITE" id="PS50850"/>
    </source>
</evidence>
<dbReference type="PANTHER" id="PTHR23508">
    <property type="entry name" value="CARBOXYLIC ACID TRANSPORTER PROTEIN HOMOLOG"/>
    <property type="match status" value="1"/>
</dbReference>
<sequence length="412" mass="44251">MHSSYKWVVLFSAFIIYLFDALEIAILSFALPAVSAEFGLEPVQGGLLATATLLGMGFSGPIMGWLADNKGRKFALNVCLVLFILLTAAIYFVPNFTVFLILRFVAGLGLGGVWSIISAFVVETWPPHQRGKAVAFVLASFPIGGVAAAQLASWMMPHWREMFLVAGLSAILPLLLSIFLLRESEAWREQRALAQVSAEKTNVSLTEIFRPGLARVTIFASLVATAAFVAYYGASTWLPSYLETERGLDAQSVGQFMTWLNLGMFAGYIVFGWLADKIGKKNALLLSMFGSGVLMPLYGIVTDQSVLLWLGPLYAFFMTFAGLFGSYLGELFPTRVRATGAGFTFNVGRGVSAFAPMILGGIAAAASFATGLIVAGLIFLLGGVFLLFLPKAPSDHKNATKTSTLKGVNADA</sequence>
<feature type="transmembrane region" description="Helical" evidence="5">
    <location>
        <begin position="368"/>
        <end position="389"/>
    </location>
</feature>
<feature type="domain" description="Major facilitator superfamily (MFS) profile" evidence="6">
    <location>
        <begin position="9"/>
        <end position="394"/>
    </location>
</feature>
<dbReference type="GO" id="GO:0046943">
    <property type="term" value="F:carboxylic acid transmembrane transporter activity"/>
    <property type="evidence" value="ECO:0007669"/>
    <property type="project" value="TreeGrafter"/>
</dbReference>
<feature type="transmembrane region" description="Helical" evidence="5">
    <location>
        <begin position="162"/>
        <end position="181"/>
    </location>
</feature>
<feature type="transmembrane region" description="Helical" evidence="5">
    <location>
        <begin position="307"/>
        <end position="328"/>
    </location>
</feature>
<accession>A0A9D1YXG3</accession>